<evidence type="ECO:0000256" key="1">
    <source>
        <dbReference type="ARBA" id="ARBA00000705"/>
    </source>
</evidence>
<dbReference type="EMBL" id="NXLT01000007">
    <property type="protein sequence ID" value="RDU66325.1"/>
    <property type="molecule type" value="Genomic_DNA"/>
</dbReference>
<dbReference type="InterPro" id="IPR050500">
    <property type="entry name" value="Phos_Acetyltrans/Butyryltrans"/>
</dbReference>
<protein>
    <recommendedName>
        <fullName evidence="5">Phosphate acetyltransferase</fullName>
        <ecNumber evidence="4">2.3.1.8</ecNumber>
    </recommendedName>
    <alternativeName>
        <fullName evidence="8">Phosphotransacetylase</fullName>
    </alternativeName>
</protein>
<evidence type="ECO:0000259" key="9">
    <source>
        <dbReference type="Pfam" id="PF01515"/>
    </source>
</evidence>
<dbReference type="InterPro" id="IPR004614">
    <property type="entry name" value="P_AcTrfase"/>
</dbReference>
<name>A0A3D8IN24_9HELI</name>
<evidence type="ECO:0000256" key="7">
    <source>
        <dbReference type="ARBA" id="ARBA00023315"/>
    </source>
</evidence>
<dbReference type="AlphaFoldDB" id="A0A3D8IN24"/>
<accession>A0A3D8IN24</accession>
<comment type="similarity">
    <text evidence="3">Belongs to the phosphate acetyltransferase and butyryltransferase family.</text>
</comment>
<dbReference type="NCBIfam" id="NF007233">
    <property type="entry name" value="PRK09653.1"/>
    <property type="match status" value="1"/>
</dbReference>
<evidence type="ECO:0000256" key="8">
    <source>
        <dbReference type="ARBA" id="ARBA00031108"/>
    </source>
</evidence>
<evidence type="ECO:0000256" key="5">
    <source>
        <dbReference type="ARBA" id="ARBA00021528"/>
    </source>
</evidence>
<dbReference type="Proteomes" id="UP000256514">
    <property type="component" value="Unassembled WGS sequence"/>
</dbReference>
<dbReference type="PANTHER" id="PTHR43356:SF3">
    <property type="entry name" value="PHOSPHATE ACETYLTRANSFERASE"/>
    <property type="match status" value="1"/>
</dbReference>
<feature type="domain" description="Phosphate acetyl/butaryl transferase" evidence="9">
    <location>
        <begin position="2"/>
        <end position="325"/>
    </location>
</feature>
<evidence type="ECO:0000256" key="6">
    <source>
        <dbReference type="ARBA" id="ARBA00022679"/>
    </source>
</evidence>
<proteinExistence type="inferred from homology"/>
<dbReference type="InterPro" id="IPR042113">
    <property type="entry name" value="P_AcTrfase_dom1"/>
</dbReference>
<dbReference type="Gene3D" id="3.40.50.10950">
    <property type="match status" value="1"/>
</dbReference>
<evidence type="ECO:0000256" key="4">
    <source>
        <dbReference type="ARBA" id="ARBA00012707"/>
    </source>
</evidence>
<keyword evidence="7" id="KW-0012">Acyltransferase</keyword>
<dbReference type="GO" id="GO:0008959">
    <property type="term" value="F:phosphate acetyltransferase activity"/>
    <property type="evidence" value="ECO:0007669"/>
    <property type="project" value="UniProtKB-EC"/>
</dbReference>
<dbReference type="SUPFAM" id="SSF53659">
    <property type="entry name" value="Isocitrate/Isopropylmalate dehydrogenase-like"/>
    <property type="match status" value="1"/>
</dbReference>
<reference evidence="10 11" key="1">
    <citation type="submission" date="2018-04" db="EMBL/GenBank/DDBJ databases">
        <title>Novel Campyloabacter and Helicobacter Species and Strains.</title>
        <authorList>
            <person name="Mannion A.J."/>
            <person name="Shen Z."/>
            <person name="Fox J.G."/>
        </authorList>
    </citation>
    <scope>NUCLEOTIDE SEQUENCE [LARGE SCALE GENOMIC DNA]</scope>
    <source>
        <strain evidence="10 11">MIT 12-6600</strain>
    </source>
</reference>
<dbReference type="Gene3D" id="3.40.50.10750">
    <property type="entry name" value="Isocitrate/Isopropylmalate dehydrogenase-like"/>
    <property type="match status" value="1"/>
</dbReference>
<comment type="catalytic activity">
    <reaction evidence="1">
        <text>acetyl-CoA + phosphate = acetyl phosphate + CoA</text>
        <dbReference type="Rhea" id="RHEA:19521"/>
        <dbReference type="ChEBI" id="CHEBI:22191"/>
        <dbReference type="ChEBI" id="CHEBI:43474"/>
        <dbReference type="ChEBI" id="CHEBI:57287"/>
        <dbReference type="ChEBI" id="CHEBI:57288"/>
        <dbReference type="EC" id="2.3.1.8"/>
    </reaction>
</comment>
<dbReference type="OrthoDB" id="9808984at2"/>
<evidence type="ECO:0000313" key="10">
    <source>
        <dbReference type="EMBL" id="RDU66325.1"/>
    </source>
</evidence>
<comment type="pathway">
    <text evidence="2">Metabolic intermediate biosynthesis; acetyl-CoA biosynthesis; acetyl-CoA from acetate: step 2/2.</text>
</comment>
<dbReference type="PANTHER" id="PTHR43356">
    <property type="entry name" value="PHOSPHATE ACETYLTRANSFERASE"/>
    <property type="match status" value="1"/>
</dbReference>
<evidence type="ECO:0000256" key="3">
    <source>
        <dbReference type="ARBA" id="ARBA00005656"/>
    </source>
</evidence>
<gene>
    <name evidence="10" type="primary">pta</name>
    <name evidence="10" type="ORF">CQA54_07580</name>
</gene>
<dbReference type="InterPro" id="IPR002505">
    <property type="entry name" value="PTA_PTB"/>
</dbReference>
<comment type="caution">
    <text evidence="10">The sequence shown here is derived from an EMBL/GenBank/DDBJ whole genome shotgun (WGS) entry which is preliminary data.</text>
</comment>
<sequence>MSFIEGIKQKAKADKKTIVLPETSDIRTLQAAHKILEEGFADIILLGDEEQIKAVDSTLNLQKAQFINPNNTSLLEEFVELFVELRGHKGMDAQKARELLTKDWLYFGVALVKAKKADGMVAGALHATSDVLRPSLQIIGTAKDSKIVSSCFVMIVPDCVYGLDGTFVFADCALCQDPTPEELANIAVASARTFRALTKSEPFVGMLSHSTYGSANHPHIDKVREATKIAQNLAPDLAIDGELQLDAAIVPSIGASKAKGSKVAGKANVLVFPDLDSGNIGYKLVQRFAKAEAYGPISQGMAAPVNDLSRGCSSDDIVGVVALTALQAQA</sequence>
<dbReference type="Pfam" id="PF01515">
    <property type="entry name" value="PTA_PTB"/>
    <property type="match status" value="1"/>
</dbReference>
<dbReference type="EC" id="2.3.1.8" evidence="4"/>
<dbReference type="InterPro" id="IPR012147">
    <property type="entry name" value="P_Ac_Bu_trans"/>
</dbReference>
<evidence type="ECO:0000313" key="11">
    <source>
        <dbReference type="Proteomes" id="UP000256514"/>
    </source>
</evidence>
<keyword evidence="6 10" id="KW-0808">Transferase</keyword>
<keyword evidence="11" id="KW-1185">Reference proteome</keyword>
<evidence type="ECO:0000256" key="2">
    <source>
        <dbReference type="ARBA" id="ARBA00004989"/>
    </source>
</evidence>
<dbReference type="RefSeq" id="WP_115571495.1">
    <property type="nucleotide sequence ID" value="NZ_NXLT01000007.1"/>
</dbReference>
<dbReference type="InterPro" id="IPR042112">
    <property type="entry name" value="P_AcTrfase_dom2"/>
</dbReference>
<organism evidence="10 11">
    <name type="scientific">Helicobacter equorum</name>
    <dbReference type="NCBI Taxonomy" id="361872"/>
    <lineage>
        <taxon>Bacteria</taxon>
        <taxon>Pseudomonadati</taxon>
        <taxon>Campylobacterota</taxon>
        <taxon>Epsilonproteobacteria</taxon>
        <taxon>Campylobacterales</taxon>
        <taxon>Helicobacteraceae</taxon>
        <taxon>Helicobacter</taxon>
    </lineage>
</organism>
<dbReference type="NCBIfam" id="TIGR00651">
    <property type="entry name" value="pta"/>
    <property type="match status" value="1"/>
</dbReference>
<dbReference type="PIRSF" id="PIRSF000428">
    <property type="entry name" value="P_Ac_trans"/>
    <property type="match status" value="1"/>
</dbReference>